<sequence length="62" mass="7239">MIERFKIENVAEADAFLKDLLAKDEYRSVDEVIVRARKLVPDENLRMYFINKGKQILEALAV</sequence>
<evidence type="ECO:0008006" key="3">
    <source>
        <dbReference type="Google" id="ProtNLM"/>
    </source>
</evidence>
<gene>
    <name evidence="1" type="ORF">HQ399_11760</name>
</gene>
<name>A0ABD7ENY1_AERJA</name>
<evidence type="ECO:0000313" key="2">
    <source>
        <dbReference type="Proteomes" id="UP000679312"/>
    </source>
</evidence>
<protein>
    <recommendedName>
        <fullName evidence="3">CopG family transcriptional regulator</fullName>
    </recommendedName>
</protein>
<dbReference type="RefSeq" id="WP_215801253.1">
    <property type="nucleotide sequence ID" value="NZ_CP053881.1"/>
</dbReference>
<proteinExistence type="predicted"/>
<dbReference type="Proteomes" id="UP000679312">
    <property type="component" value="Chromosome"/>
</dbReference>
<organism evidence="1 2">
    <name type="scientific">Aeromonas jandaei</name>
    <dbReference type="NCBI Taxonomy" id="650"/>
    <lineage>
        <taxon>Bacteria</taxon>
        <taxon>Pseudomonadati</taxon>
        <taxon>Pseudomonadota</taxon>
        <taxon>Gammaproteobacteria</taxon>
        <taxon>Aeromonadales</taxon>
        <taxon>Aeromonadaceae</taxon>
        <taxon>Aeromonas</taxon>
    </lineage>
</organism>
<dbReference type="AlphaFoldDB" id="A0ABD7ENY1"/>
<reference evidence="1 2" key="1">
    <citation type="journal article" date="2021" name="Front. Microbiol.">
        <title>Prevalence and Genetic Analysis of Chromosomal mcr-3/7 in Aeromonas From U.S. Animal-Derived Samples.</title>
        <authorList>
            <person name="Wang Y."/>
            <person name="Hou N."/>
            <person name="Rasooly R."/>
            <person name="Gu Y."/>
            <person name="He X."/>
        </authorList>
    </citation>
    <scope>NUCLEOTIDE SEQUENCE [LARGE SCALE GENOMIC DNA]</scope>
    <source>
        <strain evidence="1 2">4608</strain>
    </source>
</reference>
<evidence type="ECO:0000313" key="1">
    <source>
        <dbReference type="EMBL" id="QWL62875.1"/>
    </source>
</evidence>
<dbReference type="EMBL" id="CP053881">
    <property type="protein sequence ID" value="QWL62875.1"/>
    <property type="molecule type" value="Genomic_DNA"/>
</dbReference>
<accession>A0ABD7ENY1</accession>